<organism evidence="2 3">
    <name type="scientific">Nonomuraea mangrovi</name>
    <dbReference type="NCBI Taxonomy" id="2316207"/>
    <lineage>
        <taxon>Bacteria</taxon>
        <taxon>Bacillati</taxon>
        <taxon>Actinomycetota</taxon>
        <taxon>Actinomycetes</taxon>
        <taxon>Streptosporangiales</taxon>
        <taxon>Streptosporangiaceae</taxon>
        <taxon>Nonomuraea</taxon>
    </lineage>
</organism>
<protein>
    <recommendedName>
        <fullName evidence="4">Metal-dependent hydrolase</fullName>
    </recommendedName>
</protein>
<sequence length="278" mass="30341">MPKTSTLLFARHYGEMLLAMIIGMLLLAPVWAAAGEWLGLAAVFGRADVGALIMATDMTAAMTVWMRHRGHSWQPVAEMGAAMYVPFLLLLPPFWLGLVSGDTVMIAGHVLMLPAMLAVMLRRREEYGAHHAHPSAHPSARRPQQPSHPLVAALKRRRPTWIALLLTFGVWTDPFVPPPLILLALPGAYLAIGVYRRTLGDRRVLALQLTGLAAYLVLALVALSADENLARFLIGGGWLAHALWDLAHHRANAVVPRGYAEWCAVVDAVIGLTVIFLV</sequence>
<keyword evidence="1" id="KW-0812">Transmembrane</keyword>
<keyword evidence="1" id="KW-0472">Membrane</keyword>
<dbReference type="Proteomes" id="UP001597368">
    <property type="component" value="Unassembled WGS sequence"/>
</dbReference>
<keyword evidence="3" id="KW-1185">Reference proteome</keyword>
<dbReference type="RefSeq" id="WP_379572549.1">
    <property type="nucleotide sequence ID" value="NZ_JBHUFV010000020.1"/>
</dbReference>
<proteinExistence type="predicted"/>
<gene>
    <name evidence="2" type="ORF">ACFSKW_13500</name>
</gene>
<evidence type="ECO:0000313" key="2">
    <source>
        <dbReference type="EMBL" id="MFD1932492.1"/>
    </source>
</evidence>
<name>A0ABW4SSC9_9ACTN</name>
<evidence type="ECO:0000256" key="1">
    <source>
        <dbReference type="SAM" id="Phobius"/>
    </source>
</evidence>
<comment type="caution">
    <text evidence="2">The sequence shown here is derived from an EMBL/GenBank/DDBJ whole genome shotgun (WGS) entry which is preliminary data.</text>
</comment>
<feature type="transmembrane region" description="Helical" evidence="1">
    <location>
        <begin position="204"/>
        <end position="223"/>
    </location>
</feature>
<reference evidence="3" key="1">
    <citation type="journal article" date="2019" name="Int. J. Syst. Evol. Microbiol.">
        <title>The Global Catalogue of Microorganisms (GCM) 10K type strain sequencing project: providing services to taxonomists for standard genome sequencing and annotation.</title>
        <authorList>
            <consortium name="The Broad Institute Genomics Platform"/>
            <consortium name="The Broad Institute Genome Sequencing Center for Infectious Disease"/>
            <person name="Wu L."/>
            <person name="Ma J."/>
        </authorList>
    </citation>
    <scope>NUCLEOTIDE SEQUENCE [LARGE SCALE GENOMIC DNA]</scope>
    <source>
        <strain evidence="3">ICMP 6774ER</strain>
    </source>
</reference>
<accession>A0ABW4SSC9</accession>
<dbReference type="EMBL" id="JBHUFV010000020">
    <property type="protein sequence ID" value="MFD1932492.1"/>
    <property type="molecule type" value="Genomic_DNA"/>
</dbReference>
<feature type="transmembrane region" description="Helical" evidence="1">
    <location>
        <begin position="76"/>
        <end position="98"/>
    </location>
</feature>
<feature type="transmembrane region" description="Helical" evidence="1">
    <location>
        <begin position="42"/>
        <end position="64"/>
    </location>
</feature>
<evidence type="ECO:0000313" key="3">
    <source>
        <dbReference type="Proteomes" id="UP001597368"/>
    </source>
</evidence>
<feature type="transmembrane region" description="Helical" evidence="1">
    <location>
        <begin position="104"/>
        <end position="121"/>
    </location>
</feature>
<evidence type="ECO:0008006" key="4">
    <source>
        <dbReference type="Google" id="ProtNLM"/>
    </source>
</evidence>
<keyword evidence="1" id="KW-1133">Transmembrane helix</keyword>